<sequence>MADSKQIAMRADTELSAAAQALRHANALFDALRYLMSAGDLNRVDTSSLAEIGAELVGTYAERAAGEAEFFEGAAR</sequence>
<dbReference type="RefSeq" id="WP_073427808.1">
    <property type="nucleotide sequence ID" value="NZ_CADFGY010000006.1"/>
</dbReference>
<proteinExistence type="predicted"/>
<accession>A0A1M6LH41</accession>
<dbReference type="STRING" id="169427.SAMN05192548_1005114"/>
<evidence type="ECO:0000313" key="1">
    <source>
        <dbReference type="EMBL" id="SHJ70524.1"/>
    </source>
</evidence>
<dbReference type="AlphaFoldDB" id="A0A1M6LH41"/>
<gene>
    <name evidence="1" type="ORF">SAMN05192548_1005114</name>
</gene>
<evidence type="ECO:0000313" key="2">
    <source>
        <dbReference type="Proteomes" id="UP000184395"/>
    </source>
</evidence>
<protein>
    <submittedName>
        <fullName evidence="1">Uncharacterized protein</fullName>
    </submittedName>
</protein>
<name>A0A1M6LH41_9BURK</name>
<dbReference type="EMBL" id="FRAB01000005">
    <property type="protein sequence ID" value="SHJ70524.1"/>
    <property type="molecule type" value="Genomic_DNA"/>
</dbReference>
<organism evidence="1 2">
    <name type="scientific">Paraburkholderia terricola</name>
    <dbReference type="NCBI Taxonomy" id="169427"/>
    <lineage>
        <taxon>Bacteria</taxon>
        <taxon>Pseudomonadati</taxon>
        <taxon>Pseudomonadota</taxon>
        <taxon>Betaproteobacteria</taxon>
        <taxon>Burkholderiales</taxon>
        <taxon>Burkholderiaceae</taxon>
        <taxon>Paraburkholderia</taxon>
    </lineage>
</organism>
<reference evidence="1 2" key="1">
    <citation type="submission" date="2016-11" db="EMBL/GenBank/DDBJ databases">
        <authorList>
            <person name="Jaros S."/>
            <person name="Januszkiewicz K."/>
            <person name="Wedrychowicz H."/>
        </authorList>
    </citation>
    <scope>NUCLEOTIDE SEQUENCE [LARGE SCALE GENOMIC DNA]</scope>
    <source>
        <strain evidence="1 2">LMG 20594</strain>
    </source>
</reference>
<dbReference type="Proteomes" id="UP000184395">
    <property type="component" value="Unassembled WGS sequence"/>
</dbReference>